<keyword evidence="2" id="KW-0378">Hydrolase</keyword>
<dbReference type="GO" id="GO:0046872">
    <property type="term" value="F:metal ion binding"/>
    <property type="evidence" value="ECO:0007669"/>
    <property type="project" value="UniProtKB-KW"/>
</dbReference>
<keyword evidence="3" id="KW-0460">Magnesium</keyword>
<evidence type="ECO:0000256" key="3">
    <source>
        <dbReference type="ARBA" id="ARBA00022842"/>
    </source>
</evidence>
<dbReference type="FunFam" id="3.40.50.1000:FF:000025">
    <property type="entry name" value="HAD hydrolase, family IB"/>
    <property type="match status" value="1"/>
</dbReference>
<dbReference type="AlphaFoldDB" id="A0A6J7GNC5"/>
<proteinExistence type="predicted"/>
<evidence type="ECO:0000256" key="1">
    <source>
        <dbReference type="ARBA" id="ARBA00022723"/>
    </source>
</evidence>
<protein>
    <submittedName>
        <fullName evidence="5">Unannotated protein</fullName>
    </submittedName>
</protein>
<keyword evidence="4" id="KW-1133">Transmembrane helix</keyword>
<dbReference type="InterPro" id="IPR023214">
    <property type="entry name" value="HAD_sf"/>
</dbReference>
<keyword evidence="4" id="KW-0472">Membrane</keyword>
<dbReference type="NCBIfam" id="TIGR01488">
    <property type="entry name" value="HAD-SF-IB"/>
    <property type="match status" value="1"/>
</dbReference>
<gene>
    <name evidence="5" type="ORF">UFOPK3610_00721</name>
</gene>
<organism evidence="5">
    <name type="scientific">freshwater metagenome</name>
    <dbReference type="NCBI Taxonomy" id="449393"/>
    <lineage>
        <taxon>unclassified sequences</taxon>
        <taxon>metagenomes</taxon>
        <taxon>ecological metagenomes</taxon>
    </lineage>
</organism>
<dbReference type="NCBIfam" id="TIGR01490">
    <property type="entry name" value="HAD-SF-IB-hyp1"/>
    <property type="match status" value="1"/>
</dbReference>
<dbReference type="Pfam" id="PF12710">
    <property type="entry name" value="HAD"/>
    <property type="match status" value="1"/>
</dbReference>
<dbReference type="SUPFAM" id="SSF56784">
    <property type="entry name" value="HAD-like"/>
    <property type="match status" value="1"/>
</dbReference>
<dbReference type="InterPro" id="IPR050582">
    <property type="entry name" value="HAD-like_SerB"/>
</dbReference>
<dbReference type="GO" id="GO:0016787">
    <property type="term" value="F:hydrolase activity"/>
    <property type="evidence" value="ECO:0007669"/>
    <property type="project" value="UniProtKB-KW"/>
</dbReference>
<sequence>MSKSRPLDILSRYRTAGRASADAADVVGALGPDPDVTPDPTAAAFFDVDNTLIRGASVFHLAVGLARQHYFTIPEIAQFSRKQVKFLVSGSEDLEDMESATAAALSFVEGRPVSELMALSEGIFDDHMVDKLIPGSLALAQGHLDAGQRVWLVTATPVELANIIARRLGLTGALGTVAEVKDGIYTGRLVGAPLHGQAKAEAVRAIAEREGLDLSRCSAYSDSSNDIPMLSLVGSPVAVNPDPLLRAHARQRNWPIRDFRRRARIREAAAPLAVGGAGVAAGIMLGYAVGRIARR</sequence>
<evidence type="ECO:0000256" key="4">
    <source>
        <dbReference type="SAM" id="Phobius"/>
    </source>
</evidence>
<dbReference type="InterPro" id="IPR006385">
    <property type="entry name" value="HAD_hydro_SerB1"/>
</dbReference>
<accession>A0A6J7GNC5</accession>
<dbReference type="Gene3D" id="3.40.50.1000">
    <property type="entry name" value="HAD superfamily/HAD-like"/>
    <property type="match status" value="1"/>
</dbReference>
<dbReference type="PANTHER" id="PTHR43344:SF15">
    <property type="entry name" value="PHOSPHOSERINE PHOSPHATASE SERB1"/>
    <property type="match status" value="1"/>
</dbReference>
<keyword evidence="1" id="KW-0479">Metal-binding</keyword>
<dbReference type="EMBL" id="CAFBMR010000019">
    <property type="protein sequence ID" value="CAB4909977.1"/>
    <property type="molecule type" value="Genomic_DNA"/>
</dbReference>
<evidence type="ECO:0000256" key="2">
    <source>
        <dbReference type="ARBA" id="ARBA00022801"/>
    </source>
</evidence>
<dbReference type="Gene3D" id="1.20.1440.100">
    <property type="entry name" value="SG protein - dephosphorylation function"/>
    <property type="match status" value="1"/>
</dbReference>
<reference evidence="5" key="1">
    <citation type="submission" date="2020-05" db="EMBL/GenBank/DDBJ databases">
        <authorList>
            <person name="Chiriac C."/>
            <person name="Salcher M."/>
            <person name="Ghai R."/>
            <person name="Kavagutti S V."/>
        </authorList>
    </citation>
    <scope>NUCLEOTIDE SEQUENCE</scope>
</reference>
<dbReference type="CDD" id="cd02612">
    <property type="entry name" value="HAD_PGPPase"/>
    <property type="match status" value="1"/>
</dbReference>
<dbReference type="InterPro" id="IPR036412">
    <property type="entry name" value="HAD-like_sf"/>
</dbReference>
<name>A0A6J7GNC5_9ZZZZ</name>
<feature type="transmembrane region" description="Helical" evidence="4">
    <location>
        <begin position="268"/>
        <end position="289"/>
    </location>
</feature>
<keyword evidence="4" id="KW-0812">Transmembrane</keyword>
<evidence type="ECO:0000313" key="5">
    <source>
        <dbReference type="EMBL" id="CAB4909977.1"/>
    </source>
</evidence>
<dbReference type="PANTHER" id="PTHR43344">
    <property type="entry name" value="PHOSPHOSERINE PHOSPHATASE"/>
    <property type="match status" value="1"/>
</dbReference>